<dbReference type="EMBL" id="CP031778">
    <property type="protein sequence ID" value="QDZ77231.1"/>
    <property type="molecule type" value="Genomic_DNA"/>
</dbReference>
<dbReference type="EMBL" id="MUAU01000250">
    <property type="protein sequence ID" value="OOR71159.1"/>
    <property type="molecule type" value="Genomic_DNA"/>
</dbReference>
<reference evidence="2 4" key="2">
    <citation type="journal article" date="2019" name="Ecotoxicol. Environ. Saf.">
        <title>Microbial characterization of heavy metal resistant bacterial strains isolated from an electroplating wastewater treatment plant.</title>
        <authorList>
            <person name="Cai X."/>
            <person name="Zheng X."/>
            <person name="Zhang D."/>
            <person name="Iqbal W."/>
            <person name="Liu C."/>
            <person name="Yang B."/>
            <person name="Zhao X."/>
            <person name="Lu X."/>
            <person name="Mao Y."/>
        </authorList>
    </citation>
    <scope>NUCLEOTIDE SEQUENCE [LARGE SCALE GENOMIC DNA]</scope>
    <source>
        <strain evidence="2 4">Co1-1</strain>
    </source>
</reference>
<evidence type="ECO:0000313" key="2">
    <source>
        <dbReference type="EMBL" id="QDZ77231.1"/>
    </source>
</evidence>
<gene>
    <name evidence="1" type="ORF">BLX06_32300</name>
    <name evidence="2" type="ORF">D0437_31515</name>
</gene>
<accession>A0A9X6GC80</accession>
<dbReference type="RefSeq" id="WP_078187993.1">
    <property type="nucleotide sequence ID" value="NZ_CP031778.1"/>
</dbReference>
<proteinExistence type="predicted"/>
<evidence type="ECO:0000313" key="4">
    <source>
        <dbReference type="Proteomes" id="UP000321735"/>
    </source>
</evidence>
<evidence type="ECO:0000313" key="3">
    <source>
        <dbReference type="Proteomes" id="UP000190641"/>
    </source>
</evidence>
<protein>
    <submittedName>
        <fullName evidence="1">MarR family transcriptional regulator</fullName>
    </submittedName>
</protein>
<name>A0A9X6GC80_BACCE</name>
<dbReference type="AlphaFoldDB" id="A0A9X6GC80"/>
<dbReference type="Proteomes" id="UP000321735">
    <property type="component" value="Chromosome"/>
</dbReference>
<reference evidence="1 3" key="1">
    <citation type="submission" date="2017-01" db="EMBL/GenBank/DDBJ databases">
        <title>Bacillus cereus isolates.</title>
        <authorList>
            <person name="Beno S.M."/>
        </authorList>
    </citation>
    <scope>NUCLEOTIDE SEQUENCE [LARGE SCALE GENOMIC DNA]</scope>
    <source>
        <strain evidence="1 3">FSL K6-1030</strain>
    </source>
</reference>
<organism evidence="1 3">
    <name type="scientific">Bacillus cereus</name>
    <dbReference type="NCBI Taxonomy" id="1396"/>
    <lineage>
        <taxon>Bacteria</taxon>
        <taxon>Bacillati</taxon>
        <taxon>Bacillota</taxon>
        <taxon>Bacilli</taxon>
        <taxon>Bacillales</taxon>
        <taxon>Bacillaceae</taxon>
        <taxon>Bacillus</taxon>
        <taxon>Bacillus cereus group</taxon>
    </lineage>
</organism>
<evidence type="ECO:0000313" key="1">
    <source>
        <dbReference type="EMBL" id="OOR71159.1"/>
    </source>
</evidence>
<sequence length="223" mass="25842">MTNPDGFRQILNQAEDNARKRDVKKQEKINNKHYTSLQEEQLGQALETLQDLTGNEYYIGRKRDKFAKVEFSQVIHVTLLYLVKIKYLTTSEKALLLDLMLFLEVGTNVLIEKNILDNQIDPDAINSASVQYLANELGRQREALSKMMKILKRKGILACAESGFRDETGRICTKRTWLMNPNIICCGKKERIDKVTKHIFKDILRNFKVEGSSEIHNLPIYFF</sequence>
<dbReference type="Proteomes" id="UP000190641">
    <property type="component" value="Unassembled WGS sequence"/>
</dbReference>